<feature type="compositionally biased region" description="Low complexity" evidence="1">
    <location>
        <begin position="264"/>
        <end position="274"/>
    </location>
</feature>
<dbReference type="Proteomes" id="UP000541969">
    <property type="component" value="Unassembled WGS sequence"/>
</dbReference>
<dbReference type="AlphaFoldDB" id="A0A853CFE5"/>
<feature type="compositionally biased region" description="Pro residues" evidence="1">
    <location>
        <begin position="124"/>
        <end position="152"/>
    </location>
</feature>
<organism evidence="2 3">
    <name type="scientific">Petropleomorpha daqingensis</name>
    <dbReference type="NCBI Taxonomy" id="2026353"/>
    <lineage>
        <taxon>Bacteria</taxon>
        <taxon>Bacillati</taxon>
        <taxon>Actinomycetota</taxon>
        <taxon>Actinomycetes</taxon>
        <taxon>Geodermatophilales</taxon>
        <taxon>Geodermatophilaceae</taxon>
        <taxon>Petropleomorpha</taxon>
    </lineage>
</organism>
<dbReference type="PRINTS" id="PR01217">
    <property type="entry name" value="PRICHEXTENSN"/>
</dbReference>
<accession>A0A853CFE5</accession>
<evidence type="ECO:0000313" key="3">
    <source>
        <dbReference type="Proteomes" id="UP000541969"/>
    </source>
</evidence>
<dbReference type="EMBL" id="JACBZT010000001">
    <property type="protein sequence ID" value="NYJ05871.1"/>
    <property type="molecule type" value="Genomic_DNA"/>
</dbReference>
<keyword evidence="3" id="KW-1185">Reference proteome</keyword>
<feature type="region of interest" description="Disordered" evidence="1">
    <location>
        <begin position="264"/>
        <end position="319"/>
    </location>
</feature>
<sequence>MTDAESAEGTGASPISRAWLRRLLLLAALCAAVWGVLVLLGGGARAAEIPVAGTTAGDATDSSGDPSLSAEPGAWGTDDGTSSLPADAPPVHEVPDADTPTTDPSSWDDADVPPADPPADDATTPPPVVDPLPVVEPAPEPAPVVEPAPEPAPVVETAPDPAPPIVESAPDPAPPVVEAVDTSTVALSDDSTPTADAPVTEAAATEVVPADVPDPATITPAPVEPVAEPLVGCVAVAVPLPEAVVLEPARTLTVAVTASTVPAAPAAPHLSGGPAPAPPLGGSPYSQPPLPPLPVSPSSGGGAACGGTAGPGGAQNDPAALGLLAALPGSSDLFFSDERSARLAAWSRGLVVVRAEEPSASPD</sequence>
<protein>
    <submittedName>
        <fullName evidence="2">Uncharacterized protein</fullName>
    </submittedName>
</protein>
<feature type="compositionally biased region" description="Gly residues" evidence="1">
    <location>
        <begin position="299"/>
        <end position="313"/>
    </location>
</feature>
<evidence type="ECO:0000313" key="2">
    <source>
        <dbReference type="EMBL" id="NYJ05871.1"/>
    </source>
</evidence>
<name>A0A853CFE5_9ACTN</name>
<comment type="caution">
    <text evidence="2">The sequence shown here is derived from an EMBL/GenBank/DDBJ whole genome shotgun (WGS) entry which is preliminary data.</text>
</comment>
<feature type="region of interest" description="Disordered" evidence="1">
    <location>
        <begin position="55"/>
        <end position="159"/>
    </location>
</feature>
<feature type="compositionally biased region" description="Pro residues" evidence="1">
    <location>
        <begin position="275"/>
        <end position="295"/>
    </location>
</feature>
<evidence type="ECO:0000256" key="1">
    <source>
        <dbReference type="SAM" id="MobiDB-lite"/>
    </source>
</evidence>
<proteinExistence type="predicted"/>
<dbReference type="RefSeq" id="WP_179716588.1">
    <property type="nucleotide sequence ID" value="NZ_JACBZT010000001.1"/>
</dbReference>
<gene>
    <name evidence="2" type="ORF">GGQ55_002149</name>
</gene>
<reference evidence="2 3" key="1">
    <citation type="submission" date="2020-07" db="EMBL/GenBank/DDBJ databases">
        <title>Sequencing the genomes of 1000 actinobacteria strains.</title>
        <authorList>
            <person name="Klenk H.-P."/>
        </authorList>
    </citation>
    <scope>NUCLEOTIDE SEQUENCE [LARGE SCALE GENOMIC DNA]</scope>
    <source>
        <strain evidence="2 3">DSM 104001</strain>
    </source>
</reference>